<dbReference type="SUPFAM" id="SSF53756">
    <property type="entry name" value="UDP-Glycosyltransferase/glycogen phosphorylase"/>
    <property type="match status" value="1"/>
</dbReference>
<evidence type="ECO:0000259" key="4">
    <source>
        <dbReference type="Pfam" id="PF13439"/>
    </source>
</evidence>
<evidence type="ECO:0000313" key="5">
    <source>
        <dbReference type="EMBL" id="GAA0604905.1"/>
    </source>
</evidence>
<reference evidence="5 6" key="1">
    <citation type="journal article" date="2019" name="Int. J. Syst. Evol. Microbiol.">
        <title>The Global Catalogue of Microorganisms (GCM) 10K type strain sequencing project: providing services to taxonomists for standard genome sequencing and annotation.</title>
        <authorList>
            <consortium name="The Broad Institute Genomics Platform"/>
            <consortium name="The Broad Institute Genome Sequencing Center for Infectious Disease"/>
            <person name="Wu L."/>
            <person name="Ma J."/>
        </authorList>
    </citation>
    <scope>NUCLEOTIDE SEQUENCE [LARGE SCALE GENOMIC DNA]</scope>
    <source>
        <strain evidence="5 6">JCM 10671</strain>
    </source>
</reference>
<keyword evidence="1" id="KW-0328">Glycosyltransferase</keyword>
<comment type="caution">
    <text evidence="5">The sequence shown here is derived from an EMBL/GenBank/DDBJ whole genome shotgun (WGS) entry which is preliminary data.</text>
</comment>
<feature type="domain" description="Glycosyltransferase subfamily 4-like N-terminal" evidence="4">
    <location>
        <begin position="17"/>
        <end position="176"/>
    </location>
</feature>
<organism evidence="5 6">
    <name type="scientific">Sporichthya brevicatena</name>
    <dbReference type="NCBI Taxonomy" id="171442"/>
    <lineage>
        <taxon>Bacteria</taxon>
        <taxon>Bacillati</taxon>
        <taxon>Actinomycetota</taxon>
        <taxon>Actinomycetes</taxon>
        <taxon>Sporichthyales</taxon>
        <taxon>Sporichthyaceae</taxon>
        <taxon>Sporichthya</taxon>
    </lineage>
</organism>
<keyword evidence="6" id="KW-1185">Reference proteome</keyword>
<feature type="domain" description="Glycosyl transferase family 1" evidence="3">
    <location>
        <begin position="197"/>
        <end position="350"/>
    </location>
</feature>
<dbReference type="PANTHER" id="PTHR46401:SF2">
    <property type="entry name" value="GLYCOSYLTRANSFERASE WBBK-RELATED"/>
    <property type="match status" value="1"/>
</dbReference>
<evidence type="ECO:0000256" key="2">
    <source>
        <dbReference type="ARBA" id="ARBA00022679"/>
    </source>
</evidence>
<name>A0ABN1G6J9_9ACTN</name>
<proteinExistence type="predicted"/>
<dbReference type="Pfam" id="PF13439">
    <property type="entry name" value="Glyco_transf_4"/>
    <property type="match status" value="1"/>
</dbReference>
<evidence type="ECO:0000256" key="1">
    <source>
        <dbReference type="ARBA" id="ARBA00022676"/>
    </source>
</evidence>
<accession>A0ABN1G6J9</accession>
<dbReference type="Proteomes" id="UP001500957">
    <property type="component" value="Unassembled WGS sequence"/>
</dbReference>
<protein>
    <submittedName>
        <fullName evidence="5">Glycosyltransferase family 1 protein</fullName>
    </submittedName>
</protein>
<sequence length="392" mass="41897">MAPRVLVDATAVPADRGGLGRYIDGLLPALAEAGADLGIACQRPDADRLSRLAPAATVLPAPSNISHRPERLAWEQEGLPALAQQIGADVIHCPFYSMPAASPVPVVVTIHDASVFHNPAYYADERAEFYRRATRSSLELATRFLVPSRATRDELVRLFDADPARVDVAYHGIDTTMFRPPTDAERDRVAQRLGLHGMPYVGSLGEMSSRKNIPELIRGWVLAASEMDEPPALVLAGSSTPDPAVVEAVNEVPPGLRLVRPGYLRAGDLPGFMGGATVMAFPSRSEGFGFPTLEAMACGAAVLIARRLSLPEVGGEAAAYTEPDADCIARNLRRLLEDEDRRRSLSEAATARSQLFSWSKSAQIHLETYARAAGVASSSEAGDPSSARPQAG</sequence>
<gene>
    <name evidence="5" type="ORF">GCM10009547_03520</name>
</gene>
<dbReference type="Gene3D" id="3.40.50.2000">
    <property type="entry name" value="Glycogen Phosphorylase B"/>
    <property type="match status" value="2"/>
</dbReference>
<dbReference type="CDD" id="cd03809">
    <property type="entry name" value="GT4_MtfB-like"/>
    <property type="match status" value="1"/>
</dbReference>
<dbReference type="RefSeq" id="WP_344600935.1">
    <property type="nucleotide sequence ID" value="NZ_BAAAHE010000004.1"/>
</dbReference>
<dbReference type="EMBL" id="BAAAHE010000004">
    <property type="protein sequence ID" value="GAA0604905.1"/>
    <property type="molecule type" value="Genomic_DNA"/>
</dbReference>
<evidence type="ECO:0000313" key="6">
    <source>
        <dbReference type="Proteomes" id="UP001500957"/>
    </source>
</evidence>
<dbReference type="InterPro" id="IPR001296">
    <property type="entry name" value="Glyco_trans_1"/>
</dbReference>
<dbReference type="Pfam" id="PF00534">
    <property type="entry name" value="Glycos_transf_1"/>
    <property type="match status" value="1"/>
</dbReference>
<keyword evidence="2" id="KW-0808">Transferase</keyword>
<dbReference type="PANTHER" id="PTHR46401">
    <property type="entry name" value="GLYCOSYLTRANSFERASE WBBK-RELATED"/>
    <property type="match status" value="1"/>
</dbReference>
<dbReference type="InterPro" id="IPR028098">
    <property type="entry name" value="Glyco_trans_4-like_N"/>
</dbReference>
<evidence type="ECO:0000259" key="3">
    <source>
        <dbReference type="Pfam" id="PF00534"/>
    </source>
</evidence>